<evidence type="ECO:0000256" key="5">
    <source>
        <dbReference type="ARBA" id="ARBA00022741"/>
    </source>
</evidence>
<evidence type="ECO:0000256" key="6">
    <source>
        <dbReference type="ARBA" id="ARBA00022763"/>
    </source>
</evidence>
<dbReference type="InterPro" id="IPR044876">
    <property type="entry name" value="HRDC_dom_sf"/>
</dbReference>
<evidence type="ECO:0000256" key="2">
    <source>
        <dbReference type="ARBA" id="ARBA00001947"/>
    </source>
</evidence>
<dbReference type="Gene3D" id="1.10.150.80">
    <property type="entry name" value="HRDC domain"/>
    <property type="match status" value="1"/>
</dbReference>
<dbReference type="SMART" id="SM00487">
    <property type="entry name" value="DEXDc"/>
    <property type="match status" value="1"/>
</dbReference>
<feature type="domain" description="Helicase ATP-binding" evidence="18">
    <location>
        <begin position="30"/>
        <end position="199"/>
    </location>
</feature>
<evidence type="ECO:0000256" key="13">
    <source>
        <dbReference type="ARBA" id="ARBA00023204"/>
    </source>
</evidence>
<keyword evidence="8 20" id="KW-0347">Helicase</keyword>
<keyword evidence="6" id="KW-0227">DNA damage</keyword>
<evidence type="ECO:0000256" key="1">
    <source>
        <dbReference type="ARBA" id="ARBA00001946"/>
    </source>
</evidence>
<keyword evidence="13" id="KW-0234">DNA repair</keyword>
<dbReference type="FunFam" id="3.40.50.300:FF:000156">
    <property type="entry name" value="ATP-dependent DNA helicase recQ"/>
    <property type="match status" value="1"/>
</dbReference>
<evidence type="ECO:0000256" key="12">
    <source>
        <dbReference type="ARBA" id="ARBA00023172"/>
    </source>
</evidence>
<comment type="similarity">
    <text evidence="3">Belongs to the helicase family. RecQ subfamily.</text>
</comment>
<dbReference type="SMART" id="SM00341">
    <property type="entry name" value="HRDC"/>
    <property type="match status" value="1"/>
</dbReference>
<dbReference type="GO" id="GO:0030894">
    <property type="term" value="C:replisome"/>
    <property type="evidence" value="ECO:0007669"/>
    <property type="project" value="TreeGrafter"/>
</dbReference>
<evidence type="ECO:0000259" key="19">
    <source>
        <dbReference type="PROSITE" id="PS51194"/>
    </source>
</evidence>
<dbReference type="NCBIfam" id="TIGR01389">
    <property type="entry name" value="recQ"/>
    <property type="match status" value="1"/>
</dbReference>
<keyword evidence="11" id="KW-0238">DNA-binding</keyword>
<feature type="domain" description="Helicase C-terminal" evidence="19">
    <location>
        <begin position="220"/>
        <end position="365"/>
    </location>
</feature>
<dbReference type="Pfam" id="PF00270">
    <property type="entry name" value="DEAD"/>
    <property type="match status" value="1"/>
</dbReference>
<dbReference type="CDD" id="cd17920">
    <property type="entry name" value="DEXHc_RecQ"/>
    <property type="match status" value="1"/>
</dbReference>
<dbReference type="InterPro" id="IPR014001">
    <property type="entry name" value="Helicase_ATP-bd"/>
</dbReference>
<evidence type="ECO:0000256" key="10">
    <source>
        <dbReference type="ARBA" id="ARBA00022840"/>
    </source>
</evidence>
<dbReference type="Pfam" id="PF00570">
    <property type="entry name" value="HRDC"/>
    <property type="match status" value="1"/>
</dbReference>
<dbReference type="SUPFAM" id="SSF47819">
    <property type="entry name" value="HRDC-like"/>
    <property type="match status" value="1"/>
</dbReference>
<dbReference type="PATRIC" id="fig|1408281.3.peg.1094"/>
<dbReference type="InterPro" id="IPR002121">
    <property type="entry name" value="HRDC_dom"/>
</dbReference>
<dbReference type="AlphaFoldDB" id="A0A0G3WII3"/>
<dbReference type="Proteomes" id="UP000035337">
    <property type="component" value="Chromosome"/>
</dbReference>
<evidence type="ECO:0000256" key="3">
    <source>
        <dbReference type="ARBA" id="ARBA00005446"/>
    </source>
</evidence>
<dbReference type="PROSITE" id="PS51192">
    <property type="entry name" value="HELICASE_ATP_BIND_1"/>
    <property type="match status" value="1"/>
</dbReference>
<dbReference type="InterPro" id="IPR032284">
    <property type="entry name" value="RecQ_Zn-bd"/>
</dbReference>
<keyword evidence="14" id="KW-0413">Isomerase</keyword>
<accession>A0A0G3WII3</accession>
<dbReference type="OrthoDB" id="9763310at2"/>
<organism evidence="20 21">
    <name type="scientific">Endomicrobium proavitum</name>
    <dbReference type="NCBI Taxonomy" id="1408281"/>
    <lineage>
        <taxon>Bacteria</taxon>
        <taxon>Pseudomonadati</taxon>
        <taxon>Elusimicrobiota</taxon>
        <taxon>Endomicrobiia</taxon>
        <taxon>Endomicrobiales</taxon>
        <taxon>Endomicrobiaceae</taxon>
        <taxon>Endomicrobium</taxon>
    </lineage>
</organism>
<proteinExistence type="inferred from homology"/>
<dbReference type="InterPro" id="IPR011545">
    <property type="entry name" value="DEAD/DEAH_box_helicase_dom"/>
</dbReference>
<evidence type="ECO:0000256" key="7">
    <source>
        <dbReference type="ARBA" id="ARBA00022801"/>
    </source>
</evidence>
<dbReference type="EMBL" id="CP009498">
    <property type="protein sequence ID" value="AKL98446.1"/>
    <property type="molecule type" value="Genomic_DNA"/>
</dbReference>
<dbReference type="GO" id="GO:0006310">
    <property type="term" value="P:DNA recombination"/>
    <property type="evidence" value="ECO:0007669"/>
    <property type="project" value="UniProtKB-UniRule"/>
</dbReference>
<dbReference type="EC" id="5.6.2.4" evidence="16"/>
<dbReference type="SUPFAM" id="SSF52540">
    <property type="entry name" value="P-loop containing nucleoside triphosphate hydrolases"/>
    <property type="match status" value="1"/>
</dbReference>
<protein>
    <recommendedName>
        <fullName evidence="16">DNA helicase RecQ</fullName>
        <ecNumber evidence="16">5.6.2.4</ecNumber>
    </recommendedName>
</protein>
<name>A0A0G3WII3_9BACT</name>
<comment type="cofactor">
    <cofactor evidence="1">
        <name>Mg(2+)</name>
        <dbReference type="ChEBI" id="CHEBI:18420"/>
    </cofactor>
</comment>
<evidence type="ECO:0000313" key="20">
    <source>
        <dbReference type="EMBL" id="AKL98446.1"/>
    </source>
</evidence>
<dbReference type="GO" id="GO:0043138">
    <property type="term" value="F:3'-5' DNA helicase activity"/>
    <property type="evidence" value="ECO:0007669"/>
    <property type="project" value="UniProtKB-EC"/>
</dbReference>
<reference evidence="20 21" key="1">
    <citation type="submission" date="2014-09" db="EMBL/GenBank/DDBJ databases">
        <title>Complete genome sequence of Endomicrobium proavitum.</title>
        <authorList>
            <person name="Zheng H."/>
        </authorList>
    </citation>
    <scope>NUCLEOTIDE SEQUENCE [LARGE SCALE GENOMIC DNA]</scope>
    <source>
        <strain evidence="20 21">Rsa215</strain>
    </source>
</reference>
<dbReference type="InterPro" id="IPR001650">
    <property type="entry name" value="Helicase_C-like"/>
</dbReference>
<dbReference type="InterPro" id="IPR004589">
    <property type="entry name" value="DNA_helicase_ATP-dep_RecQ"/>
</dbReference>
<keyword evidence="21" id="KW-1185">Reference proteome</keyword>
<gene>
    <name evidence="20" type="primary">recQ</name>
    <name evidence="20" type="ORF">Epro_1067</name>
</gene>
<dbReference type="PROSITE" id="PS50967">
    <property type="entry name" value="HRDC"/>
    <property type="match status" value="1"/>
</dbReference>
<evidence type="ECO:0000256" key="8">
    <source>
        <dbReference type="ARBA" id="ARBA00022806"/>
    </source>
</evidence>
<dbReference type="InterPro" id="IPR010997">
    <property type="entry name" value="HRDC-like_sf"/>
</dbReference>
<dbReference type="SMART" id="SM00490">
    <property type="entry name" value="HELICc"/>
    <property type="match status" value="1"/>
</dbReference>
<evidence type="ECO:0000256" key="4">
    <source>
        <dbReference type="ARBA" id="ARBA00022723"/>
    </source>
</evidence>
<dbReference type="GO" id="GO:0003677">
    <property type="term" value="F:DNA binding"/>
    <property type="evidence" value="ECO:0007669"/>
    <property type="project" value="UniProtKB-KW"/>
</dbReference>
<evidence type="ECO:0000256" key="15">
    <source>
        <dbReference type="ARBA" id="ARBA00034617"/>
    </source>
</evidence>
<dbReference type="PANTHER" id="PTHR13710:SF105">
    <property type="entry name" value="ATP-DEPENDENT DNA HELICASE Q1"/>
    <property type="match status" value="1"/>
</dbReference>
<evidence type="ECO:0000256" key="14">
    <source>
        <dbReference type="ARBA" id="ARBA00023235"/>
    </source>
</evidence>
<keyword evidence="12" id="KW-0233">DNA recombination</keyword>
<dbReference type="FunFam" id="3.40.50.300:FF:000296">
    <property type="entry name" value="ATP-dependent DNA helicase RecQ"/>
    <property type="match status" value="1"/>
</dbReference>
<comment type="catalytic activity">
    <reaction evidence="15">
        <text>Couples ATP hydrolysis with the unwinding of duplex DNA by translocating in the 3'-5' direction.</text>
        <dbReference type="EC" id="5.6.2.4"/>
    </reaction>
</comment>
<dbReference type="GO" id="GO:0006260">
    <property type="term" value="P:DNA replication"/>
    <property type="evidence" value="ECO:0007669"/>
    <property type="project" value="InterPro"/>
</dbReference>
<evidence type="ECO:0000256" key="16">
    <source>
        <dbReference type="NCBIfam" id="TIGR01389"/>
    </source>
</evidence>
<keyword evidence="9" id="KW-0862">Zinc</keyword>
<dbReference type="InterPro" id="IPR036388">
    <property type="entry name" value="WH-like_DNA-bd_sf"/>
</dbReference>
<dbReference type="GO" id="GO:0016787">
    <property type="term" value="F:hydrolase activity"/>
    <property type="evidence" value="ECO:0007669"/>
    <property type="project" value="UniProtKB-KW"/>
</dbReference>
<evidence type="ECO:0000256" key="11">
    <source>
        <dbReference type="ARBA" id="ARBA00023125"/>
    </source>
</evidence>
<feature type="domain" description="HRDC" evidence="17">
    <location>
        <begin position="541"/>
        <end position="618"/>
    </location>
</feature>
<dbReference type="GO" id="GO:0046872">
    <property type="term" value="F:metal ion binding"/>
    <property type="evidence" value="ECO:0007669"/>
    <property type="project" value="UniProtKB-KW"/>
</dbReference>
<dbReference type="RefSeq" id="WP_052571007.1">
    <property type="nucleotide sequence ID" value="NZ_CP009498.1"/>
</dbReference>
<evidence type="ECO:0000256" key="9">
    <source>
        <dbReference type="ARBA" id="ARBA00022833"/>
    </source>
</evidence>
<dbReference type="SUPFAM" id="SSF46785">
    <property type="entry name" value="Winged helix' DNA-binding domain"/>
    <property type="match status" value="1"/>
</dbReference>
<keyword evidence="7" id="KW-0378">Hydrolase</keyword>
<dbReference type="PROSITE" id="PS51194">
    <property type="entry name" value="HELICASE_CTER"/>
    <property type="match status" value="1"/>
</dbReference>
<dbReference type="GO" id="GO:0043590">
    <property type="term" value="C:bacterial nucleoid"/>
    <property type="evidence" value="ECO:0007669"/>
    <property type="project" value="TreeGrafter"/>
</dbReference>
<dbReference type="InterPro" id="IPR006293">
    <property type="entry name" value="DNA_helicase_ATP-dep_RecQ_bac"/>
</dbReference>
<dbReference type="InterPro" id="IPR036390">
    <property type="entry name" value="WH_DNA-bd_sf"/>
</dbReference>
<dbReference type="Pfam" id="PF16124">
    <property type="entry name" value="RecQ_Zn_bind"/>
    <property type="match status" value="1"/>
</dbReference>
<dbReference type="KEGG" id="epo:Epro_1067"/>
<dbReference type="NCBIfam" id="TIGR00614">
    <property type="entry name" value="recQ_fam"/>
    <property type="match status" value="1"/>
</dbReference>
<dbReference type="Pfam" id="PF09382">
    <property type="entry name" value="RQC"/>
    <property type="match status" value="1"/>
</dbReference>
<dbReference type="GO" id="GO:0006281">
    <property type="term" value="P:DNA repair"/>
    <property type="evidence" value="ECO:0007669"/>
    <property type="project" value="UniProtKB-KW"/>
</dbReference>
<dbReference type="Gene3D" id="3.40.50.300">
    <property type="entry name" value="P-loop containing nucleotide triphosphate hydrolases"/>
    <property type="match status" value="2"/>
</dbReference>
<dbReference type="Pfam" id="PF00271">
    <property type="entry name" value="Helicase_C"/>
    <property type="match status" value="1"/>
</dbReference>
<evidence type="ECO:0000313" key="21">
    <source>
        <dbReference type="Proteomes" id="UP000035337"/>
    </source>
</evidence>
<dbReference type="Gene3D" id="1.10.10.10">
    <property type="entry name" value="Winged helix-like DNA-binding domain superfamily/Winged helix DNA-binding domain"/>
    <property type="match status" value="1"/>
</dbReference>
<sequence length="618" mass="69338">MTTNFAEQKLQVLKEYFGHQSFRSVQEELIDATLAGRDALGIMPTGAGKSVCFQVPAVLFDGITIVISPLISLMKDQTASLTQNGIKSAYINSSLTPAQTKKILDNALAGEYKLIYIAPERLDYDGFLNFTRKIKISMVTIDEAHCVSQWGQDFRPSYTKIAGFVSGINPRPIVSAFTATATPRVRKDIVDILELNAPQISVASFDRANLKFDVRHPVKKFNELIEILKDKKDKSGIIYCLTRKTVDDLTEKLKAAGFNAASYHAGLTTKQRHANQDDFIFDRVNIIVATNAFGMGIDKSNVSFVIHYNMPKDIESYYQEAGRAGRDGSPADCIVLYSGQDIMTNLFLINNSDGREYETPEDELYLKSLERERLKEMDQYCNTNECLRHYILKYFGEIPSWNECANCGNCNAESKMEDITILSQKILSCVVRMQGNFGKNFVMDVLRGSKAEKIISFGFNKLSTYGICAESKEKLKDVINFLTINKFLATTNTEFPVLKLGARAAEILKDKIKVEMKVSTAQKVEAADIVSKYKDKPDKNIVINKELFEALKRLRQTIAAQQNVPAYIIFPNTALIDMCGKLPKTKEEFSQISGVGSQKLEKYGDIFVKTIIEFLNGR</sequence>
<keyword evidence="4" id="KW-0479">Metal-binding</keyword>
<dbReference type="GO" id="GO:0005737">
    <property type="term" value="C:cytoplasm"/>
    <property type="evidence" value="ECO:0007669"/>
    <property type="project" value="TreeGrafter"/>
</dbReference>
<dbReference type="PANTHER" id="PTHR13710">
    <property type="entry name" value="DNA HELICASE RECQ FAMILY MEMBER"/>
    <property type="match status" value="1"/>
</dbReference>
<comment type="cofactor">
    <cofactor evidence="2">
        <name>Zn(2+)</name>
        <dbReference type="ChEBI" id="CHEBI:29105"/>
    </cofactor>
</comment>
<dbReference type="GO" id="GO:0009432">
    <property type="term" value="P:SOS response"/>
    <property type="evidence" value="ECO:0007669"/>
    <property type="project" value="UniProtKB-UniRule"/>
</dbReference>
<dbReference type="GO" id="GO:0005524">
    <property type="term" value="F:ATP binding"/>
    <property type="evidence" value="ECO:0007669"/>
    <property type="project" value="UniProtKB-KW"/>
</dbReference>
<keyword evidence="5" id="KW-0547">Nucleotide-binding</keyword>
<dbReference type="SMART" id="SM00956">
    <property type="entry name" value="RQC"/>
    <property type="match status" value="1"/>
</dbReference>
<dbReference type="InterPro" id="IPR027417">
    <property type="entry name" value="P-loop_NTPase"/>
</dbReference>
<evidence type="ECO:0000259" key="18">
    <source>
        <dbReference type="PROSITE" id="PS51192"/>
    </source>
</evidence>
<dbReference type="InterPro" id="IPR018982">
    <property type="entry name" value="RQC_domain"/>
</dbReference>
<dbReference type="STRING" id="1408281.Epro_1067"/>
<dbReference type="CDD" id="cd18794">
    <property type="entry name" value="SF2_C_RecQ"/>
    <property type="match status" value="1"/>
</dbReference>
<evidence type="ECO:0000259" key="17">
    <source>
        <dbReference type="PROSITE" id="PS50967"/>
    </source>
</evidence>
<dbReference type="GO" id="GO:0009378">
    <property type="term" value="F:four-way junction helicase activity"/>
    <property type="evidence" value="ECO:0007669"/>
    <property type="project" value="TreeGrafter"/>
</dbReference>
<keyword evidence="10" id="KW-0067">ATP-binding</keyword>